<keyword evidence="5" id="KW-1133">Transmembrane helix</keyword>
<dbReference type="PANTHER" id="PTHR13817">
    <property type="entry name" value="TITIN"/>
    <property type="match status" value="1"/>
</dbReference>
<feature type="non-terminal residue" evidence="12">
    <location>
        <position position="1"/>
    </location>
</feature>
<dbReference type="SMART" id="SM00408">
    <property type="entry name" value="IGc2"/>
    <property type="match status" value="4"/>
</dbReference>
<dbReference type="EMBL" id="JAXCGZ010022914">
    <property type="protein sequence ID" value="KAK7021096.1"/>
    <property type="molecule type" value="Genomic_DNA"/>
</dbReference>
<feature type="domain" description="Fibronectin type-III" evidence="11">
    <location>
        <begin position="685"/>
        <end position="817"/>
    </location>
</feature>
<dbReference type="FunFam" id="2.60.40.10:FF:000104">
    <property type="entry name" value="Down syndrome cell adhesion molecule b"/>
    <property type="match status" value="1"/>
</dbReference>
<reference evidence="12 13" key="1">
    <citation type="submission" date="2023-11" db="EMBL/GenBank/DDBJ databases">
        <title>Halocaridina rubra genome assembly.</title>
        <authorList>
            <person name="Smith C."/>
        </authorList>
    </citation>
    <scope>NUCLEOTIDE SEQUENCE [LARGE SCALE GENOMIC DNA]</scope>
    <source>
        <strain evidence="12">EP-1</strain>
        <tissue evidence="12">Whole</tissue>
    </source>
</reference>
<feature type="compositionally biased region" description="Low complexity" evidence="9">
    <location>
        <begin position="731"/>
        <end position="758"/>
    </location>
</feature>
<feature type="domain" description="Fibronectin type-III" evidence="11">
    <location>
        <begin position="910"/>
        <end position="1003"/>
    </location>
</feature>
<evidence type="ECO:0000259" key="10">
    <source>
        <dbReference type="PROSITE" id="PS50835"/>
    </source>
</evidence>
<dbReference type="GO" id="GO:0007416">
    <property type="term" value="P:synapse assembly"/>
    <property type="evidence" value="ECO:0007669"/>
    <property type="project" value="TreeGrafter"/>
</dbReference>
<dbReference type="SMART" id="SM00409">
    <property type="entry name" value="IG"/>
    <property type="match status" value="4"/>
</dbReference>
<dbReference type="GO" id="GO:0030154">
    <property type="term" value="P:cell differentiation"/>
    <property type="evidence" value="ECO:0007669"/>
    <property type="project" value="UniProtKB-ARBA"/>
</dbReference>
<dbReference type="FunFam" id="2.60.40.10:FF:000032">
    <property type="entry name" value="palladin isoform X1"/>
    <property type="match status" value="1"/>
</dbReference>
<dbReference type="InterPro" id="IPR013098">
    <property type="entry name" value="Ig_I-set"/>
</dbReference>
<dbReference type="GO" id="GO:0016020">
    <property type="term" value="C:membrane"/>
    <property type="evidence" value="ECO:0007669"/>
    <property type="project" value="UniProtKB-SubCell"/>
</dbReference>
<dbReference type="InterPro" id="IPR003598">
    <property type="entry name" value="Ig_sub2"/>
</dbReference>
<evidence type="ECO:0000256" key="2">
    <source>
        <dbReference type="ARBA" id="ARBA00022692"/>
    </source>
</evidence>
<evidence type="ECO:0000256" key="5">
    <source>
        <dbReference type="ARBA" id="ARBA00022989"/>
    </source>
</evidence>
<dbReference type="Pfam" id="PF07679">
    <property type="entry name" value="I-set"/>
    <property type="match status" value="1"/>
</dbReference>
<dbReference type="InterPro" id="IPR013783">
    <property type="entry name" value="Ig-like_fold"/>
</dbReference>
<dbReference type="InterPro" id="IPR036179">
    <property type="entry name" value="Ig-like_dom_sf"/>
</dbReference>
<dbReference type="Pfam" id="PF00041">
    <property type="entry name" value="fn3"/>
    <property type="match status" value="5"/>
</dbReference>
<organism evidence="12 13">
    <name type="scientific">Halocaridina rubra</name>
    <name type="common">Hawaiian red shrimp</name>
    <dbReference type="NCBI Taxonomy" id="373956"/>
    <lineage>
        <taxon>Eukaryota</taxon>
        <taxon>Metazoa</taxon>
        <taxon>Ecdysozoa</taxon>
        <taxon>Arthropoda</taxon>
        <taxon>Crustacea</taxon>
        <taxon>Multicrustacea</taxon>
        <taxon>Malacostraca</taxon>
        <taxon>Eumalacostraca</taxon>
        <taxon>Eucarida</taxon>
        <taxon>Decapoda</taxon>
        <taxon>Pleocyemata</taxon>
        <taxon>Caridea</taxon>
        <taxon>Atyoidea</taxon>
        <taxon>Atyidae</taxon>
        <taxon>Halocaridina</taxon>
    </lineage>
</organism>
<dbReference type="InterPro" id="IPR050964">
    <property type="entry name" value="Striated_Muscle_Regulatory"/>
</dbReference>
<keyword evidence="3" id="KW-0732">Signal</keyword>
<feature type="region of interest" description="Disordered" evidence="9">
    <location>
        <begin position="307"/>
        <end position="333"/>
    </location>
</feature>
<feature type="domain" description="Ig-like" evidence="10">
    <location>
        <begin position="250"/>
        <end position="371"/>
    </location>
</feature>
<feature type="domain" description="Fibronectin type-III" evidence="11">
    <location>
        <begin position="481"/>
        <end position="581"/>
    </location>
</feature>
<dbReference type="InterPro" id="IPR003961">
    <property type="entry name" value="FN3_dom"/>
</dbReference>
<dbReference type="PANTHER" id="PTHR13817:SF166">
    <property type="entry name" value="NEURONAL IGCAM-RELATED"/>
    <property type="match status" value="1"/>
</dbReference>
<evidence type="ECO:0000256" key="1">
    <source>
        <dbReference type="ARBA" id="ARBA00004370"/>
    </source>
</evidence>
<gene>
    <name evidence="12" type="ORF">SK128_026418</name>
</gene>
<dbReference type="GO" id="GO:0007156">
    <property type="term" value="P:homophilic cell adhesion via plasma membrane adhesion molecules"/>
    <property type="evidence" value="ECO:0007669"/>
    <property type="project" value="TreeGrafter"/>
</dbReference>
<dbReference type="PROSITE" id="PS50835">
    <property type="entry name" value="IG_LIKE"/>
    <property type="match status" value="4"/>
</dbReference>
<dbReference type="GO" id="GO:0045202">
    <property type="term" value="C:synapse"/>
    <property type="evidence" value="ECO:0007669"/>
    <property type="project" value="TreeGrafter"/>
</dbReference>
<protein>
    <recommendedName>
        <fullName evidence="14">Down syndrome cell adhesion molecule</fullName>
    </recommendedName>
</protein>
<evidence type="ECO:0008006" key="14">
    <source>
        <dbReference type="Google" id="ProtNLM"/>
    </source>
</evidence>
<feature type="region of interest" description="Disordered" evidence="9">
    <location>
        <begin position="727"/>
        <end position="770"/>
    </location>
</feature>
<keyword evidence="13" id="KW-1185">Reference proteome</keyword>
<dbReference type="FunFam" id="2.60.40.10:FF:000028">
    <property type="entry name" value="Neuronal cell adhesion molecule"/>
    <property type="match status" value="1"/>
</dbReference>
<dbReference type="InterPro" id="IPR036116">
    <property type="entry name" value="FN3_sf"/>
</dbReference>
<dbReference type="Pfam" id="PF13927">
    <property type="entry name" value="Ig_3"/>
    <property type="match status" value="2"/>
</dbReference>
<evidence type="ECO:0000256" key="9">
    <source>
        <dbReference type="SAM" id="MobiDB-lite"/>
    </source>
</evidence>
<dbReference type="CDD" id="cd00063">
    <property type="entry name" value="FN3"/>
    <property type="match status" value="5"/>
</dbReference>
<dbReference type="Proteomes" id="UP001381693">
    <property type="component" value="Unassembled WGS sequence"/>
</dbReference>
<keyword evidence="6" id="KW-0472">Membrane</keyword>
<keyword evidence="8" id="KW-0393">Immunoglobulin domain</keyword>
<comment type="subcellular location">
    <subcellularLocation>
        <location evidence="1">Membrane</location>
    </subcellularLocation>
</comment>
<feature type="domain" description="Ig-like" evidence="10">
    <location>
        <begin position="54"/>
        <end position="144"/>
    </location>
</feature>
<evidence type="ECO:0000313" key="12">
    <source>
        <dbReference type="EMBL" id="KAK7021096.1"/>
    </source>
</evidence>
<keyword evidence="4" id="KW-0677">Repeat</keyword>
<feature type="domain" description="Fibronectin type-III" evidence="11">
    <location>
        <begin position="380"/>
        <end position="476"/>
    </location>
</feature>
<dbReference type="FunFam" id="2.60.40.10:FF:000093">
    <property type="entry name" value="Down syndrome cell adhesion molecule, isoform B"/>
    <property type="match status" value="1"/>
</dbReference>
<dbReference type="GO" id="GO:0009653">
    <property type="term" value="P:anatomical structure morphogenesis"/>
    <property type="evidence" value="ECO:0007669"/>
    <property type="project" value="UniProtKB-ARBA"/>
</dbReference>
<evidence type="ECO:0000256" key="3">
    <source>
        <dbReference type="ARBA" id="ARBA00022729"/>
    </source>
</evidence>
<keyword evidence="2" id="KW-0812">Transmembrane</keyword>
<feature type="domain" description="Fibronectin type-III" evidence="11">
    <location>
        <begin position="586"/>
        <end position="684"/>
    </location>
</feature>
<feature type="compositionally biased region" description="Low complexity" evidence="9">
    <location>
        <begin position="315"/>
        <end position="330"/>
    </location>
</feature>
<keyword evidence="7" id="KW-1015">Disulfide bond</keyword>
<feature type="domain" description="Ig-like" evidence="10">
    <location>
        <begin position="151"/>
        <end position="245"/>
    </location>
</feature>
<evidence type="ECO:0000256" key="6">
    <source>
        <dbReference type="ARBA" id="ARBA00023136"/>
    </source>
</evidence>
<dbReference type="SUPFAM" id="SSF48726">
    <property type="entry name" value="Immunoglobulin"/>
    <property type="match status" value="5"/>
</dbReference>
<evidence type="ECO:0000256" key="4">
    <source>
        <dbReference type="ARBA" id="ARBA00022737"/>
    </source>
</evidence>
<comment type="caution">
    <text evidence="12">The sequence shown here is derived from an EMBL/GenBank/DDBJ whole genome shotgun (WGS) entry which is preliminary data.</text>
</comment>
<dbReference type="InterPro" id="IPR007110">
    <property type="entry name" value="Ig-like_dom"/>
</dbReference>
<name>A0AAN8WAE3_HALRR</name>
<dbReference type="PROSITE" id="PS50853">
    <property type="entry name" value="FN3"/>
    <property type="match status" value="5"/>
</dbReference>
<evidence type="ECO:0000259" key="11">
    <source>
        <dbReference type="PROSITE" id="PS50853"/>
    </source>
</evidence>
<sequence length="1042" mass="112007">VVLPVSQRQKVHPNGTLEVHEVSREADSGQYTCVAIAGENTARANLQVNVMVPPKIDERIFSLGAAFPAKSRARIMCVVEKGDLPLAFSWAHDGRPIIHGPSISVRSLDEYTSVLLFTSLHEEDGGRYTCTATNAVASSSKDINLVVKVAPSWKLEPEDSSVVVGSDVVVGCVAHGSPTPTITWRRAEGGVSRQYLPVEDLGDNVNVAVNSSLLIMAIQRDQGGEFLCSASNGVGSDLSKSVRVTVKVPPHFEEHEENVTVTAGRRARLECEAQGDLPITAIWSSGHPPNRIPTSDLSKGRLTIKETVIGDDDSSPSSPSASSLSGGNSLKDSNEEGFRSILSINTKSRHDSKVFYCLASNVYGNDTKKINLIVQEVPGTPGSPRVVDSGSRIVNITWSHPSHDGNSPISIYRILIINSTDSWMNVGRIKTMEVSRPFAQITGLTPAHSYLVRVVGVNSVGASPPSPQVSVSTAHEPPTDHVTNVRLIPISSTSLRVTWQPPDGIRSQRASLGYYVGYKITNSSDPFRYQTIEPSAAVQYRPEATLKSLQKFTSYVVTVQAFNSAGAGPRTPPVLATTEEDVPSIAPRDLQCSSLSSTSLLVRWTSPPLAALNGILQGYKIIYRPVHPTRFFHPDDVSEKMTAALSTTLMGLGRYTNYSITVAAYTRRGNGVRSDPIYCITEEDVPGPVESVKALSVDSQSILVAWRPPKSPNGVITKYTIHLDHPEQQVSPSSWGGSKGGSWSYPGSRSVSGSSWDGPRGASPDSDGRSWVVSGSERQYLVANLAPATTFGFSVRAATLVGEGPSGTRVTQRPRPDAPAAIASFSDRTIAIWGEELKMACRVVGNPTPARTWTYNGKVITSAINRLKEYPDGSLLIKDVKAIDAGNYTCTAANVHGSDSITYVVTVQVPPSPPLVYVSDVTATTLTVRWRTTDAGGAPIMGYYLYEKREFGEWRRVEVPADADSYTLTGLQCGTRYQVYVSAYNHVGVSQPSESIPSKTLGSEPIVPAQSSLLRVNVTSIALNLAAWLDGGCPITSMGYGT</sequence>
<dbReference type="FunFam" id="2.60.40.10:FF:000333">
    <property type="entry name" value="Down syndrome cell adhesion molecule"/>
    <property type="match status" value="1"/>
</dbReference>
<evidence type="ECO:0000313" key="13">
    <source>
        <dbReference type="Proteomes" id="UP001381693"/>
    </source>
</evidence>
<feature type="domain" description="Ig-like" evidence="10">
    <location>
        <begin position="819"/>
        <end position="906"/>
    </location>
</feature>
<dbReference type="SMART" id="SM00060">
    <property type="entry name" value="FN3"/>
    <property type="match status" value="5"/>
</dbReference>
<evidence type="ECO:0000256" key="7">
    <source>
        <dbReference type="ARBA" id="ARBA00023157"/>
    </source>
</evidence>
<dbReference type="SUPFAM" id="SSF49265">
    <property type="entry name" value="Fibronectin type III"/>
    <property type="match status" value="3"/>
</dbReference>
<dbReference type="Gene3D" id="2.60.40.10">
    <property type="entry name" value="Immunoglobulins"/>
    <property type="match status" value="10"/>
</dbReference>
<evidence type="ECO:0000256" key="8">
    <source>
        <dbReference type="ARBA" id="ARBA00023319"/>
    </source>
</evidence>
<proteinExistence type="predicted"/>
<accession>A0AAN8WAE3</accession>
<dbReference type="InterPro" id="IPR003599">
    <property type="entry name" value="Ig_sub"/>
</dbReference>
<dbReference type="AlphaFoldDB" id="A0AAN8WAE3"/>